<feature type="transmembrane region" description="Helical" evidence="5">
    <location>
        <begin position="255"/>
        <end position="274"/>
    </location>
</feature>
<keyword evidence="2 5" id="KW-0812">Transmembrane</keyword>
<name>A0ABR4L178_9EURO</name>
<evidence type="ECO:0000313" key="7">
    <source>
        <dbReference type="Proteomes" id="UP001610446"/>
    </source>
</evidence>
<feature type="transmembrane region" description="Helical" evidence="5">
    <location>
        <begin position="77"/>
        <end position="99"/>
    </location>
</feature>
<keyword evidence="3 5" id="KW-1133">Transmembrane helix</keyword>
<evidence type="ECO:0000256" key="3">
    <source>
        <dbReference type="ARBA" id="ARBA00022989"/>
    </source>
</evidence>
<dbReference type="Pfam" id="PF04479">
    <property type="entry name" value="RTA1"/>
    <property type="match status" value="1"/>
</dbReference>
<organism evidence="6 7">
    <name type="scientific">Aspergillus pseudoustus</name>
    <dbReference type="NCBI Taxonomy" id="1810923"/>
    <lineage>
        <taxon>Eukaryota</taxon>
        <taxon>Fungi</taxon>
        <taxon>Dikarya</taxon>
        <taxon>Ascomycota</taxon>
        <taxon>Pezizomycotina</taxon>
        <taxon>Eurotiomycetes</taxon>
        <taxon>Eurotiomycetidae</taxon>
        <taxon>Eurotiales</taxon>
        <taxon>Aspergillaceae</taxon>
        <taxon>Aspergillus</taxon>
        <taxon>Aspergillus subgen. Nidulantes</taxon>
    </lineage>
</organism>
<evidence type="ECO:0000313" key="6">
    <source>
        <dbReference type="EMBL" id="KAL2857277.1"/>
    </source>
</evidence>
<evidence type="ECO:0000256" key="4">
    <source>
        <dbReference type="ARBA" id="ARBA00023136"/>
    </source>
</evidence>
<feature type="transmembrane region" description="Helical" evidence="5">
    <location>
        <begin position="213"/>
        <end position="235"/>
    </location>
</feature>
<dbReference type="Proteomes" id="UP001610446">
    <property type="component" value="Unassembled WGS sequence"/>
</dbReference>
<dbReference type="EMBL" id="JBFXLU010000004">
    <property type="protein sequence ID" value="KAL2857277.1"/>
    <property type="molecule type" value="Genomic_DNA"/>
</dbReference>
<dbReference type="PANTHER" id="PTHR31465">
    <property type="entry name" value="PROTEIN RTA1-RELATED"/>
    <property type="match status" value="1"/>
</dbReference>
<feature type="transmembrane region" description="Helical" evidence="5">
    <location>
        <begin position="120"/>
        <end position="143"/>
    </location>
</feature>
<protein>
    <submittedName>
        <fullName evidence="6">RTA1 like protein</fullName>
    </submittedName>
</protein>
<keyword evidence="4 5" id="KW-0472">Membrane</keyword>
<evidence type="ECO:0000256" key="2">
    <source>
        <dbReference type="ARBA" id="ARBA00022692"/>
    </source>
</evidence>
<dbReference type="InterPro" id="IPR007568">
    <property type="entry name" value="RTA1"/>
</dbReference>
<comment type="subcellular location">
    <subcellularLocation>
        <location evidence="1">Membrane</location>
        <topology evidence="1">Multi-pass membrane protein</topology>
    </subcellularLocation>
</comment>
<feature type="transmembrane region" description="Helical" evidence="5">
    <location>
        <begin position="44"/>
        <end position="65"/>
    </location>
</feature>
<keyword evidence="7" id="KW-1185">Reference proteome</keyword>
<dbReference type="PANTHER" id="PTHR31465:SF1">
    <property type="entry name" value="PROTEIN RTA1-RELATED"/>
    <property type="match status" value="1"/>
</dbReference>
<proteinExistence type="predicted"/>
<evidence type="ECO:0000256" key="5">
    <source>
        <dbReference type="SAM" id="Phobius"/>
    </source>
</evidence>
<gene>
    <name evidence="6" type="ORF">BJY01DRAFT_261942</name>
</gene>
<evidence type="ECO:0000256" key="1">
    <source>
        <dbReference type="ARBA" id="ARBA00004141"/>
    </source>
</evidence>
<sequence length="304" mass="33710">MAQDDLIEFELFRYTPSQAAAGLFAGLFFITTAFHLYQVHKSRAWYFIPFVVGGIFQVVGYLVRIPAHNNPESVPVFALQALLILLAPPLYAASIYLVLGRLVRFLGAEDLSLIRVSWMTKIFVTGDVIAFLAQAAGGGLMASDDGNSFETGEKITIGGLAVQLVFFTIFMVSCGVFHYRIRKTPTSEAESFYGGVDPREKEHKTRRVSLFRVSWETIIVGLYVASLLILVRSIFRLVEYVQGNDGYLISHEVFPYVFDGTLMFFAMVVMNFCHPSPVLGSQGKRADVERGSLGSSVAETAERS</sequence>
<accession>A0ABR4L178</accession>
<comment type="caution">
    <text evidence="6">The sequence shown here is derived from an EMBL/GenBank/DDBJ whole genome shotgun (WGS) entry which is preliminary data.</text>
</comment>
<feature type="transmembrane region" description="Helical" evidence="5">
    <location>
        <begin position="155"/>
        <end position="177"/>
    </location>
</feature>
<reference evidence="6 7" key="1">
    <citation type="submission" date="2024-07" db="EMBL/GenBank/DDBJ databases">
        <title>Section-level genome sequencing and comparative genomics of Aspergillus sections Usti and Cavernicolus.</title>
        <authorList>
            <consortium name="Lawrence Berkeley National Laboratory"/>
            <person name="Nybo J.L."/>
            <person name="Vesth T.C."/>
            <person name="Theobald S."/>
            <person name="Frisvad J.C."/>
            <person name="Larsen T.O."/>
            <person name="Kjaerboelling I."/>
            <person name="Rothschild-Mancinelli K."/>
            <person name="Lyhne E.K."/>
            <person name="Kogle M.E."/>
            <person name="Barry K."/>
            <person name="Clum A."/>
            <person name="Na H."/>
            <person name="Ledsgaard L."/>
            <person name="Lin J."/>
            <person name="Lipzen A."/>
            <person name="Kuo A."/>
            <person name="Riley R."/>
            <person name="Mondo S."/>
            <person name="Labutti K."/>
            <person name="Haridas S."/>
            <person name="Pangalinan J."/>
            <person name="Salamov A.A."/>
            <person name="Simmons B.A."/>
            <person name="Magnuson J.K."/>
            <person name="Chen J."/>
            <person name="Drula E."/>
            <person name="Henrissat B."/>
            <person name="Wiebenga A."/>
            <person name="Lubbers R.J."/>
            <person name="Gomes A.C."/>
            <person name="Makela M.R."/>
            <person name="Stajich J."/>
            <person name="Grigoriev I.V."/>
            <person name="Mortensen U.H."/>
            <person name="De Vries R.P."/>
            <person name="Baker S.E."/>
            <person name="Andersen M.R."/>
        </authorList>
    </citation>
    <scope>NUCLEOTIDE SEQUENCE [LARGE SCALE GENOMIC DNA]</scope>
    <source>
        <strain evidence="6 7">CBS 123904</strain>
    </source>
</reference>
<feature type="transmembrane region" description="Helical" evidence="5">
    <location>
        <begin position="20"/>
        <end position="37"/>
    </location>
</feature>